<dbReference type="InterPro" id="IPR028458">
    <property type="entry name" value="Twinfilin"/>
</dbReference>
<protein>
    <recommendedName>
        <fullName evidence="9">ADF-H domain-containing protein</fullName>
    </recommendedName>
</protein>
<dbReference type="InterPro" id="IPR002108">
    <property type="entry name" value="ADF-H"/>
</dbReference>
<dbReference type="EMBL" id="JAAQHG020000023">
    <property type="protein sequence ID" value="KAL1584843.1"/>
    <property type="molecule type" value="Genomic_DNA"/>
</dbReference>
<name>A0AB34KIC6_9PEZI</name>
<accession>A0AB34KIC6</accession>
<keyword evidence="3" id="KW-0963">Cytoplasm</keyword>
<keyword evidence="11" id="KW-1185">Reference proteome</keyword>
<feature type="region of interest" description="Disordered" evidence="8">
    <location>
        <begin position="132"/>
        <end position="170"/>
    </location>
</feature>
<evidence type="ECO:0000256" key="4">
    <source>
        <dbReference type="ARBA" id="ARBA00022737"/>
    </source>
</evidence>
<comment type="subunit">
    <text evidence="7">Interacts with G-actin; ADP-actin form.</text>
</comment>
<evidence type="ECO:0000313" key="11">
    <source>
        <dbReference type="Proteomes" id="UP000803884"/>
    </source>
</evidence>
<dbReference type="GeneID" id="96008065"/>
<dbReference type="SUPFAM" id="SSF55753">
    <property type="entry name" value="Actin depolymerizing proteins"/>
    <property type="match status" value="2"/>
</dbReference>
<evidence type="ECO:0000313" key="10">
    <source>
        <dbReference type="EMBL" id="KAL1584843.1"/>
    </source>
</evidence>
<comment type="similarity">
    <text evidence="2">Belongs to the actin-binding proteins ADF family. Twinfilin subfamily.</text>
</comment>
<dbReference type="CDD" id="cd11285">
    <property type="entry name" value="ADF_Twf-N_like"/>
    <property type="match status" value="1"/>
</dbReference>
<keyword evidence="4" id="KW-0677">Repeat</keyword>
<evidence type="ECO:0000256" key="2">
    <source>
        <dbReference type="ARBA" id="ARBA00009557"/>
    </source>
</evidence>
<organism evidence="10 11">
    <name type="scientific">Cladosporium halotolerans</name>
    <dbReference type="NCBI Taxonomy" id="1052096"/>
    <lineage>
        <taxon>Eukaryota</taxon>
        <taxon>Fungi</taxon>
        <taxon>Dikarya</taxon>
        <taxon>Ascomycota</taxon>
        <taxon>Pezizomycotina</taxon>
        <taxon>Dothideomycetes</taxon>
        <taxon>Dothideomycetidae</taxon>
        <taxon>Cladosporiales</taxon>
        <taxon>Cladosporiaceae</taxon>
        <taxon>Cladosporium</taxon>
    </lineage>
</organism>
<evidence type="ECO:0000256" key="8">
    <source>
        <dbReference type="SAM" id="MobiDB-lite"/>
    </source>
</evidence>
<dbReference type="GO" id="GO:0030042">
    <property type="term" value="P:actin filament depolymerization"/>
    <property type="evidence" value="ECO:0007669"/>
    <property type="project" value="TreeGrafter"/>
</dbReference>
<dbReference type="GO" id="GO:0051015">
    <property type="term" value="F:actin filament binding"/>
    <property type="evidence" value="ECO:0007669"/>
    <property type="project" value="TreeGrafter"/>
</dbReference>
<dbReference type="InterPro" id="IPR029006">
    <property type="entry name" value="ADF-H/Gelsolin-like_dom_sf"/>
</dbReference>
<dbReference type="FunFam" id="3.40.20.10:FF:000042">
    <property type="entry name" value="Actin depolymerizing protein"/>
    <property type="match status" value="1"/>
</dbReference>
<dbReference type="PROSITE" id="PS51263">
    <property type="entry name" value="ADF_H"/>
    <property type="match status" value="2"/>
</dbReference>
<gene>
    <name evidence="10" type="ORF">WHR41_06622</name>
</gene>
<evidence type="ECO:0000256" key="1">
    <source>
        <dbReference type="ARBA" id="ARBA00004245"/>
    </source>
</evidence>
<evidence type="ECO:0000256" key="5">
    <source>
        <dbReference type="ARBA" id="ARBA00023203"/>
    </source>
</evidence>
<dbReference type="Proteomes" id="UP000803884">
    <property type="component" value="Unassembled WGS sequence"/>
</dbReference>
<feature type="domain" description="ADF-H" evidence="9">
    <location>
        <begin position="175"/>
        <end position="311"/>
    </location>
</feature>
<dbReference type="RefSeq" id="XP_069227949.1">
    <property type="nucleotide sequence ID" value="XM_069375227.1"/>
</dbReference>
<dbReference type="GO" id="GO:0051016">
    <property type="term" value="P:barbed-end actin filament capping"/>
    <property type="evidence" value="ECO:0007669"/>
    <property type="project" value="TreeGrafter"/>
</dbReference>
<evidence type="ECO:0000256" key="6">
    <source>
        <dbReference type="ARBA" id="ARBA00023212"/>
    </source>
</evidence>
<keyword evidence="6" id="KW-0206">Cytoskeleton</keyword>
<dbReference type="Gene3D" id="3.40.20.10">
    <property type="entry name" value="Severin"/>
    <property type="match status" value="2"/>
</dbReference>
<comment type="caution">
    <text evidence="10">The sequence shown here is derived from an EMBL/GenBank/DDBJ whole genome shotgun (WGS) entry which is preliminary data.</text>
</comment>
<comment type="subcellular location">
    <subcellularLocation>
        <location evidence="1">Cytoplasm</location>
        <location evidence="1">Cytoskeleton</location>
    </subcellularLocation>
</comment>
<reference evidence="10 11" key="1">
    <citation type="journal article" date="2020" name="Microbiol. Resour. Announc.">
        <title>Draft Genome Sequence of a Cladosporium Species Isolated from the Mesophotic Ascidian Didemnum maculosum.</title>
        <authorList>
            <person name="Gioti A."/>
            <person name="Siaperas R."/>
            <person name="Nikolaivits E."/>
            <person name="Le Goff G."/>
            <person name="Ouazzani J."/>
            <person name="Kotoulas G."/>
            <person name="Topakas E."/>
        </authorList>
    </citation>
    <scope>NUCLEOTIDE SEQUENCE [LARGE SCALE GENOMIC DNA]</scope>
    <source>
        <strain evidence="10 11">TM138-S3</strain>
    </source>
</reference>
<dbReference type="GO" id="GO:0005737">
    <property type="term" value="C:cytoplasm"/>
    <property type="evidence" value="ECO:0007669"/>
    <property type="project" value="TreeGrafter"/>
</dbReference>
<evidence type="ECO:0000256" key="7">
    <source>
        <dbReference type="ARBA" id="ARBA00038532"/>
    </source>
</evidence>
<dbReference type="GO" id="GO:0003785">
    <property type="term" value="F:actin monomer binding"/>
    <property type="evidence" value="ECO:0007669"/>
    <property type="project" value="TreeGrafter"/>
</dbReference>
<dbReference type="PANTHER" id="PTHR13759">
    <property type="entry name" value="TWINFILIN"/>
    <property type="match status" value="1"/>
</dbReference>
<sequence>MQSGISASQELQTAFNDFVSSPSQRGLLAGIENEALIPLNTIPLQSDFNADLSQLQSHLSPNAARYVLLKVAPGEPDGFVAVTYVPNSAPVREKMLFASTRLTLVRELGIERFRETLFATEASELTAEGWARHEKHSKQDAPLTEEEAGQAGLREAEAQESGGTTARKGHVGSKVDAINTEDGLPEALAELMKEGSGGLLVQLYFNLPDETLRVASSTPSVSPAQLSTTLSQSDPRLSFYSYPGGNSSSPQIVFIYTCPSSSKLKERMMYSTSKKFTQMIAEQKAGVVVTKSLEATEFEDLSEEALAKEFGVDEKAEKKGFARPKRPGRR</sequence>
<proteinExistence type="inferred from homology"/>
<dbReference type="AlphaFoldDB" id="A0AB34KIC6"/>
<dbReference type="PANTHER" id="PTHR13759:SF1">
    <property type="entry name" value="TWINFILIN"/>
    <property type="match status" value="1"/>
</dbReference>
<dbReference type="SMART" id="SM00102">
    <property type="entry name" value="ADF"/>
    <property type="match status" value="2"/>
</dbReference>
<evidence type="ECO:0000256" key="3">
    <source>
        <dbReference type="ARBA" id="ARBA00022490"/>
    </source>
</evidence>
<dbReference type="Pfam" id="PF00241">
    <property type="entry name" value="Cofilin_ADF"/>
    <property type="match status" value="2"/>
</dbReference>
<evidence type="ECO:0000259" key="9">
    <source>
        <dbReference type="PROSITE" id="PS51263"/>
    </source>
</evidence>
<feature type="domain" description="ADF-H" evidence="9">
    <location>
        <begin position="3"/>
        <end position="135"/>
    </location>
</feature>
<dbReference type="GO" id="GO:0005884">
    <property type="term" value="C:actin filament"/>
    <property type="evidence" value="ECO:0007669"/>
    <property type="project" value="TreeGrafter"/>
</dbReference>
<keyword evidence="5" id="KW-0009">Actin-binding</keyword>